<dbReference type="EMBL" id="WEID01000135">
    <property type="protein sequence ID" value="KAB8125581.1"/>
    <property type="molecule type" value="Genomic_DNA"/>
</dbReference>
<comment type="caution">
    <text evidence="2">The sequence shown here is derived from an EMBL/GenBank/DDBJ whole genome shotgun (WGS) entry which is preliminary data.</text>
</comment>
<accession>A0A7C8GQ98</accession>
<feature type="region of interest" description="Disordered" evidence="1">
    <location>
        <begin position="510"/>
        <end position="535"/>
    </location>
</feature>
<evidence type="ECO:0000313" key="3">
    <source>
        <dbReference type="Proteomes" id="UP000480246"/>
    </source>
</evidence>
<dbReference type="RefSeq" id="WP_153407101.1">
    <property type="nucleotide sequence ID" value="NZ_ML762465.1"/>
</dbReference>
<keyword evidence="3" id="KW-1185">Reference proteome</keyword>
<reference evidence="2 3" key="1">
    <citation type="submission" date="2019-10" db="EMBL/GenBank/DDBJ databases">
        <title>Gracilibacillus sp. nov. isolated from rice seeds.</title>
        <authorList>
            <person name="He S."/>
        </authorList>
    </citation>
    <scope>NUCLEOTIDE SEQUENCE [LARGE SCALE GENOMIC DNA]</scope>
    <source>
        <strain evidence="2 3">TD8</strain>
    </source>
</reference>
<proteinExistence type="predicted"/>
<protein>
    <submittedName>
        <fullName evidence="2">Uncharacterized protein</fullName>
    </submittedName>
</protein>
<sequence length="664" mass="74686">MKIEIAKMERMAQTGSSLLRLIQNDHTPILDLLIRESVQNSVDAGNNSDWVKYDITTVSFEKSNVTGYFEGIGDKLNARYSEEMQKSIVIRDSNTTGLTGPLHQEYVRNNNFGNLLKLVYEISMPQEKLEAGGSWGLGKTVYFRVGIGLVVYYSRIKNEDGNYESRLAACLVEDETHEDRLLPDESELKRGIAWWGQPHSGSSTKPLTGEGEIRDILQALNVQEYKGDETGTTVIIPFINQETLIPKRESNMPFWWYSNIDAYLYVALQRWYSPRIDNELYPYGAYLKASVNNQDILKEKMEPVFSLVNSLYTLASSGEWISSLNIDKGMVNVEEIKLYRTFNNNIAGRTAFVKVTKDILKMGVPNNKRSPLEYLDLEASDNNNPPIVLYLRKPGMVINYETDGKWTNGIEKTSEEEYIIGIFVPDSENMVTASDAGISLDQYLRQGEKADHASWSDIILGDRKLTIVERIQKNVSTTIRQTYNDTEKEKGSSKSGALSKALAKILLPPVGFGKSPGGGTNPPSGGSRGSKQNTGKLQIEKTEFGEENTLILDFYINLPKNTTYLEIDLQIESEGSKKFKGNEWEKDSEVGVPFPVEIMGLSVSDNSGNECKHFLVKTDRFKKNSKVRIETTDIDQVKGKLILDKKDPMIQPSLQENFIKDGAI</sequence>
<gene>
    <name evidence="2" type="ORF">F9U64_22370</name>
</gene>
<evidence type="ECO:0000256" key="1">
    <source>
        <dbReference type="SAM" id="MobiDB-lite"/>
    </source>
</evidence>
<evidence type="ECO:0000313" key="2">
    <source>
        <dbReference type="EMBL" id="KAB8125581.1"/>
    </source>
</evidence>
<name>A0A7C8GQ98_9BACI</name>
<dbReference type="Proteomes" id="UP000480246">
    <property type="component" value="Unassembled WGS sequence"/>
</dbReference>
<organism evidence="2 3">
    <name type="scientific">Gracilibacillus oryzae</name>
    <dbReference type="NCBI Taxonomy" id="1672701"/>
    <lineage>
        <taxon>Bacteria</taxon>
        <taxon>Bacillati</taxon>
        <taxon>Bacillota</taxon>
        <taxon>Bacilli</taxon>
        <taxon>Bacillales</taxon>
        <taxon>Bacillaceae</taxon>
        <taxon>Gracilibacillus</taxon>
    </lineage>
</organism>
<dbReference type="OrthoDB" id="1395829at2"/>
<dbReference type="AlphaFoldDB" id="A0A7C8GQ98"/>